<dbReference type="AlphaFoldDB" id="A0A0E9TTK9"/>
<proteinExistence type="predicted"/>
<name>A0A0E9TTK9_ANGAN</name>
<dbReference type="EMBL" id="GBXM01051790">
    <property type="protein sequence ID" value="JAH56787.1"/>
    <property type="molecule type" value="Transcribed_RNA"/>
</dbReference>
<accession>A0A0E9TTK9</accession>
<sequence>MLLFCLEGIPLGSLKNKVHVWVTLTA</sequence>
<evidence type="ECO:0000313" key="1">
    <source>
        <dbReference type="EMBL" id="JAH56787.1"/>
    </source>
</evidence>
<organism evidence="1">
    <name type="scientific">Anguilla anguilla</name>
    <name type="common">European freshwater eel</name>
    <name type="synonym">Muraena anguilla</name>
    <dbReference type="NCBI Taxonomy" id="7936"/>
    <lineage>
        <taxon>Eukaryota</taxon>
        <taxon>Metazoa</taxon>
        <taxon>Chordata</taxon>
        <taxon>Craniata</taxon>
        <taxon>Vertebrata</taxon>
        <taxon>Euteleostomi</taxon>
        <taxon>Actinopterygii</taxon>
        <taxon>Neopterygii</taxon>
        <taxon>Teleostei</taxon>
        <taxon>Anguilliformes</taxon>
        <taxon>Anguillidae</taxon>
        <taxon>Anguilla</taxon>
    </lineage>
</organism>
<reference evidence="1" key="2">
    <citation type="journal article" date="2015" name="Fish Shellfish Immunol.">
        <title>Early steps in the European eel (Anguilla anguilla)-Vibrio vulnificus interaction in the gills: Role of the RtxA13 toxin.</title>
        <authorList>
            <person name="Callol A."/>
            <person name="Pajuelo D."/>
            <person name="Ebbesson L."/>
            <person name="Teles M."/>
            <person name="MacKenzie S."/>
            <person name="Amaro C."/>
        </authorList>
    </citation>
    <scope>NUCLEOTIDE SEQUENCE</scope>
</reference>
<reference evidence="1" key="1">
    <citation type="submission" date="2014-11" db="EMBL/GenBank/DDBJ databases">
        <authorList>
            <person name="Amaro Gonzalez C."/>
        </authorList>
    </citation>
    <scope>NUCLEOTIDE SEQUENCE</scope>
</reference>
<protein>
    <submittedName>
        <fullName evidence="1">Uncharacterized protein</fullName>
    </submittedName>
</protein>